<keyword evidence="1" id="KW-1133">Transmembrane helix</keyword>
<dbReference type="AlphaFoldDB" id="A0AAD4KRZ3"/>
<evidence type="ECO:0000313" key="3">
    <source>
        <dbReference type="Proteomes" id="UP001201262"/>
    </source>
</evidence>
<gene>
    <name evidence="2" type="ORF">BGW36DRAFT_427065</name>
</gene>
<keyword evidence="3" id="KW-1185">Reference proteome</keyword>
<accession>A0AAD4KRZ3</accession>
<dbReference type="RefSeq" id="XP_046071793.1">
    <property type="nucleotide sequence ID" value="XM_046220359.1"/>
</dbReference>
<reference evidence="2" key="1">
    <citation type="submission" date="2021-12" db="EMBL/GenBank/DDBJ databases">
        <title>Convergent genome expansion in fungi linked to evolution of root-endophyte symbiosis.</title>
        <authorList>
            <consortium name="DOE Joint Genome Institute"/>
            <person name="Ke Y.-H."/>
            <person name="Bonito G."/>
            <person name="Liao H.-L."/>
            <person name="Looney B."/>
            <person name="Rojas-Flechas A."/>
            <person name="Nash J."/>
            <person name="Hameed K."/>
            <person name="Schadt C."/>
            <person name="Martin F."/>
            <person name="Crous P.W."/>
            <person name="Miettinen O."/>
            <person name="Magnuson J.K."/>
            <person name="Labbe J."/>
            <person name="Jacobson D."/>
            <person name="Doktycz M.J."/>
            <person name="Veneault-Fourrey C."/>
            <person name="Kuo A."/>
            <person name="Mondo S."/>
            <person name="Calhoun S."/>
            <person name="Riley R."/>
            <person name="Ohm R."/>
            <person name="LaButti K."/>
            <person name="Andreopoulos B."/>
            <person name="Pangilinan J."/>
            <person name="Nolan M."/>
            <person name="Tritt A."/>
            <person name="Clum A."/>
            <person name="Lipzen A."/>
            <person name="Daum C."/>
            <person name="Barry K."/>
            <person name="Grigoriev I.V."/>
            <person name="Vilgalys R."/>
        </authorList>
    </citation>
    <scope>NUCLEOTIDE SEQUENCE</scope>
    <source>
        <strain evidence="2">PMI_201</strain>
    </source>
</reference>
<name>A0AAD4KRZ3_9EURO</name>
<dbReference type="Proteomes" id="UP001201262">
    <property type="component" value="Unassembled WGS sequence"/>
</dbReference>
<keyword evidence="1" id="KW-0472">Membrane</keyword>
<dbReference type="GeneID" id="70250646"/>
<proteinExistence type="predicted"/>
<dbReference type="EMBL" id="JAJTJA010000006">
    <property type="protein sequence ID" value="KAH8697092.1"/>
    <property type="molecule type" value="Genomic_DNA"/>
</dbReference>
<sequence length="146" mass="16821">MAWGRLSHVVTVFSVITFTVTLITLVFTYLNWRRRKQADRLREDIVDFREFVLKLEPYVRPMPDYFIMDESERLLNNTLPLLTLLPESSSSSSHSDIVDSDRSEGTLSWLWRLLSWGNLGQAGEPSARSSPFYAGPVISSLRVKLR</sequence>
<keyword evidence="1" id="KW-0812">Transmembrane</keyword>
<protein>
    <submittedName>
        <fullName evidence="2">Uncharacterized protein</fullName>
    </submittedName>
</protein>
<feature type="transmembrane region" description="Helical" evidence="1">
    <location>
        <begin position="6"/>
        <end position="32"/>
    </location>
</feature>
<evidence type="ECO:0000256" key="1">
    <source>
        <dbReference type="SAM" id="Phobius"/>
    </source>
</evidence>
<evidence type="ECO:0000313" key="2">
    <source>
        <dbReference type="EMBL" id="KAH8697092.1"/>
    </source>
</evidence>
<organism evidence="2 3">
    <name type="scientific">Talaromyces proteolyticus</name>
    <dbReference type="NCBI Taxonomy" id="1131652"/>
    <lineage>
        <taxon>Eukaryota</taxon>
        <taxon>Fungi</taxon>
        <taxon>Dikarya</taxon>
        <taxon>Ascomycota</taxon>
        <taxon>Pezizomycotina</taxon>
        <taxon>Eurotiomycetes</taxon>
        <taxon>Eurotiomycetidae</taxon>
        <taxon>Eurotiales</taxon>
        <taxon>Trichocomaceae</taxon>
        <taxon>Talaromyces</taxon>
        <taxon>Talaromyces sect. Bacilispori</taxon>
    </lineage>
</organism>
<comment type="caution">
    <text evidence="2">The sequence shown here is derived from an EMBL/GenBank/DDBJ whole genome shotgun (WGS) entry which is preliminary data.</text>
</comment>